<dbReference type="Gene3D" id="3.40.109.10">
    <property type="entry name" value="NADH Oxidase"/>
    <property type="match status" value="1"/>
</dbReference>
<evidence type="ECO:0000313" key="3">
    <source>
        <dbReference type="Proteomes" id="UP001596028"/>
    </source>
</evidence>
<evidence type="ECO:0000313" key="2">
    <source>
        <dbReference type="EMBL" id="MFC4597269.1"/>
    </source>
</evidence>
<dbReference type="InterPro" id="IPR052530">
    <property type="entry name" value="NAD(P)H_nitroreductase"/>
</dbReference>
<accession>A0ABV9FB40</accession>
<reference evidence="3" key="1">
    <citation type="journal article" date="2019" name="Int. J. Syst. Evol. Microbiol.">
        <title>The Global Catalogue of Microorganisms (GCM) 10K type strain sequencing project: providing services to taxonomists for standard genome sequencing and annotation.</title>
        <authorList>
            <consortium name="The Broad Institute Genomics Platform"/>
            <consortium name="The Broad Institute Genome Sequencing Center for Infectious Disease"/>
            <person name="Wu L."/>
            <person name="Ma J."/>
        </authorList>
    </citation>
    <scope>NUCLEOTIDE SEQUENCE [LARGE SCALE GENOMIC DNA]</scope>
    <source>
        <strain evidence="3">CCUG 49571</strain>
    </source>
</reference>
<dbReference type="SUPFAM" id="SSF55469">
    <property type="entry name" value="FMN-dependent nitroreductase-like"/>
    <property type="match status" value="1"/>
</dbReference>
<proteinExistence type="predicted"/>
<protein>
    <submittedName>
        <fullName evidence="2">Nitroreductase family protein</fullName>
    </submittedName>
</protein>
<gene>
    <name evidence="2" type="ORF">ACFO3S_03365</name>
</gene>
<dbReference type="RefSeq" id="WP_378092197.1">
    <property type="nucleotide sequence ID" value="NZ_JBHSEP010000001.1"/>
</dbReference>
<dbReference type="EMBL" id="JBHSEP010000001">
    <property type="protein sequence ID" value="MFC4597269.1"/>
    <property type="molecule type" value="Genomic_DNA"/>
</dbReference>
<dbReference type="InterPro" id="IPR000415">
    <property type="entry name" value="Nitroreductase-like"/>
</dbReference>
<comment type="caution">
    <text evidence="2">The sequence shown here is derived from an EMBL/GenBank/DDBJ whole genome shotgun (WGS) entry which is preliminary data.</text>
</comment>
<dbReference type="Proteomes" id="UP001596028">
    <property type="component" value="Unassembled WGS sequence"/>
</dbReference>
<dbReference type="PANTHER" id="PTHR43821:SF1">
    <property type="entry name" value="NAD(P)H NITROREDUCTASE YDJA-RELATED"/>
    <property type="match status" value="1"/>
</dbReference>
<name>A0ABV9FB40_9BACL</name>
<evidence type="ECO:0000259" key="1">
    <source>
        <dbReference type="Pfam" id="PF00881"/>
    </source>
</evidence>
<organism evidence="2 3">
    <name type="scientific">Cohnella hongkongensis</name>
    <dbReference type="NCBI Taxonomy" id="178337"/>
    <lineage>
        <taxon>Bacteria</taxon>
        <taxon>Bacillati</taxon>
        <taxon>Bacillota</taxon>
        <taxon>Bacilli</taxon>
        <taxon>Bacillales</taxon>
        <taxon>Paenibacillaceae</taxon>
        <taxon>Cohnella</taxon>
    </lineage>
</organism>
<dbReference type="Pfam" id="PF00881">
    <property type="entry name" value="Nitroreductase"/>
    <property type="match status" value="1"/>
</dbReference>
<feature type="domain" description="Nitroreductase" evidence="1">
    <location>
        <begin position="15"/>
        <end position="152"/>
    </location>
</feature>
<dbReference type="InterPro" id="IPR029479">
    <property type="entry name" value="Nitroreductase"/>
</dbReference>
<sequence>MSIQPTMEQIRECGRFSERPVTAEQILALLEDAIWAPNHHLREPWRFIWVASDSRGKLEEALDSPTQNQLRTLIREAPACLIVAAPVPQDAREAKDDFAAACCLIQNLQILASAAEIGMSWHLPLGQEDKAFGFAAELRLDERVVGVLGFGYWENMPSKAPEKPPIKIEVW</sequence>
<dbReference type="PANTHER" id="PTHR43821">
    <property type="entry name" value="NAD(P)H NITROREDUCTASE YDJA-RELATED"/>
    <property type="match status" value="1"/>
</dbReference>
<keyword evidence="3" id="KW-1185">Reference proteome</keyword>